<evidence type="ECO:0000313" key="1">
    <source>
        <dbReference type="EMBL" id="GGE19721.1"/>
    </source>
</evidence>
<dbReference type="Proteomes" id="UP000644699">
    <property type="component" value="Unassembled WGS sequence"/>
</dbReference>
<comment type="caution">
    <text evidence="1">The sequence shown here is derived from an EMBL/GenBank/DDBJ whole genome shotgun (WGS) entry which is preliminary data.</text>
</comment>
<gene>
    <name evidence="1" type="ORF">GCM10011390_43700</name>
</gene>
<sequence>MSALRRPPAIPDDFEDFLDDVLRTGPTRRAVLKARGAEGASLLDKALLGLVTLGSVAFCGFAITMTVHDPEYFSREIIASIQRKDLDPITTGSIAPPAEAARPAATDSLPVPAIARGTALKADDYQIVTVFDEEAILATNDELLRVKVGSVLPGLGTVRKLVPDVAGGSVVADNAVLKGLVQR</sequence>
<organism evidence="1 2">
    <name type="scientific">Aureimonas endophytica</name>
    <dbReference type="NCBI Taxonomy" id="2027858"/>
    <lineage>
        <taxon>Bacteria</taxon>
        <taxon>Pseudomonadati</taxon>
        <taxon>Pseudomonadota</taxon>
        <taxon>Alphaproteobacteria</taxon>
        <taxon>Hyphomicrobiales</taxon>
        <taxon>Aurantimonadaceae</taxon>
        <taxon>Aureimonas</taxon>
    </lineage>
</organism>
<keyword evidence="2" id="KW-1185">Reference proteome</keyword>
<dbReference type="AlphaFoldDB" id="A0A916ZZ71"/>
<evidence type="ECO:0000313" key="2">
    <source>
        <dbReference type="Proteomes" id="UP000644699"/>
    </source>
</evidence>
<protein>
    <submittedName>
        <fullName evidence="1">Uncharacterized protein</fullName>
    </submittedName>
</protein>
<proteinExistence type="predicted"/>
<name>A0A916ZZ71_9HYPH</name>
<dbReference type="RefSeq" id="WP_188912284.1">
    <property type="nucleotide sequence ID" value="NZ_BMIQ01000008.1"/>
</dbReference>
<reference evidence="1" key="1">
    <citation type="journal article" date="2014" name="Int. J. Syst. Evol. Microbiol.">
        <title>Complete genome sequence of Corynebacterium casei LMG S-19264T (=DSM 44701T), isolated from a smear-ripened cheese.</title>
        <authorList>
            <consortium name="US DOE Joint Genome Institute (JGI-PGF)"/>
            <person name="Walter F."/>
            <person name="Albersmeier A."/>
            <person name="Kalinowski J."/>
            <person name="Ruckert C."/>
        </authorList>
    </citation>
    <scope>NUCLEOTIDE SEQUENCE</scope>
    <source>
        <strain evidence="1">CGMCC 1.15367</strain>
    </source>
</reference>
<reference evidence="1" key="2">
    <citation type="submission" date="2020-09" db="EMBL/GenBank/DDBJ databases">
        <authorList>
            <person name="Sun Q."/>
            <person name="Zhou Y."/>
        </authorList>
    </citation>
    <scope>NUCLEOTIDE SEQUENCE</scope>
    <source>
        <strain evidence="1">CGMCC 1.15367</strain>
    </source>
</reference>
<dbReference type="EMBL" id="BMIQ01000008">
    <property type="protein sequence ID" value="GGE19721.1"/>
    <property type="molecule type" value="Genomic_DNA"/>
</dbReference>
<accession>A0A916ZZ71</accession>